<accession>A0A1S3GWS3</accession>
<dbReference type="KEGG" id="dord:106002053"/>
<dbReference type="AlphaFoldDB" id="A0A1S3GWS3"/>
<dbReference type="InterPro" id="IPR001199">
    <property type="entry name" value="Cyt_B5-like_heme/steroid-bd"/>
</dbReference>
<evidence type="ECO:0000256" key="4">
    <source>
        <dbReference type="ARBA" id="ARBA00042241"/>
    </source>
</evidence>
<evidence type="ECO:0000256" key="1">
    <source>
        <dbReference type="ARBA" id="ARBA00037690"/>
    </source>
</evidence>
<sequence>MRRFCRPSLAWSLAAAAAAIMVAWLRGWCGARADLRLFTPEELARYRGGPGDPGLYLAFLGRVYDVSSGRRHYEPGAHYSGFAGTSPVAHAGPPPAQSGSVVRSFIHSFIRCLPIPPFLPSLPSLSTTNQVARTQLYHPSGFWGGTTASRCSLYPHSMAVLDFMSKKRLSRWLLVPAYVPCARLAEPVRYNSCAQLQ</sequence>
<dbReference type="SUPFAM" id="SSF55856">
    <property type="entry name" value="Cytochrome b5-like heme/steroid binding domain"/>
    <property type="match status" value="1"/>
</dbReference>
<reference evidence="7" key="1">
    <citation type="submission" date="2025-08" db="UniProtKB">
        <authorList>
            <consortium name="RefSeq"/>
        </authorList>
    </citation>
    <scope>IDENTIFICATION</scope>
    <source>
        <tissue evidence="7">Kidney</tissue>
    </source>
</reference>
<dbReference type="GeneID" id="106002053"/>
<feature type="domain" description="Cytochrome b5 heme-binding" evidence="5">
    <location>
        <begin position="38"/>
        <end position="123"/>
    </location>
</feature>
<comment type="similarity">
    <text evidence="2">Belongs to the cytochrome b5 family. MAPR subfamily.</text>
</comment>
<keyword evidence="6" id="KW-1185">Reference proteome</keyword>
<dbReference type="InterPro" id="IPR036400">
    <property type="entry name" value="Cyt_B5-like_heme/steroid_sf"/>
</dbReference>
<organism evidence="6 7">
    <name type="scientific">Dipodomys ordii</name>
    <name type="common">Ord's kangaroo rat</name>
    <dbReference type="NCBI Taxonomy" id="10020"/>
    <lineage>
        <taxon>Eukaryota</taxon>
        <taxon>Metazoa</taxon>
        <taxon>Chordata</taxon>
        <taxon>Craniata</taxon>
        <taxon>Vertebrata</taxon>
        <taxon>Euteleostomi</taxon>
        <taxon>Mammalia</taxon>
        <taxon>Eutheria</taxon>
        <taxon>Euarchontoglires</taxon>
        <taxon>Glires</taxon>
        <taxon>Rodentia</taxon>
        <taxon>Castorimorpha</taxon>
        <taxon>Heteromyidae</taxon>
        <taxon>Dipodomyinae</taxon>
        <taxon>Dipodomys</taxon>
    </lineage>
</organism>
<comment type="function">
    <text evidence="1">Heme-binding protein which promotes neuronal but not astrocyte differentiation.</text>
</comment>
<proteinExistence type="inferred from homology"/>
<dbReference type="OrthoDB" id="10257697at2759"/>
<dbReference type="PANTHER" id="PTHR10281:SF4">
    <property type="entry name" value="NEUFERRICIN"/>
    <property type="match status" value="1"/>
</dbReference>
<dbReference type="GO" id="GO:0016020">
    <property type="term" value="C:membrane"/>
    <property type="evidence" value="ECO:0007669"/>
    <property type="project" value="TreeGrafter"/>
</dbReference>
<dbReference type="RefSeq" id="XP_012892432.1">
    <property type="nucleotide sequence ID" value="XM_013036978.1"/>
</dbReference>
<evidence type="ECO:0000259" key="5">
    <source>
        <dbReference type="SMART" id="SM01117"/>
    </source>
</evidence>
<evidence type="ECO:0000256" key="2">
    <source>
        <dbReference type="ARBA" id="ARBA00038357"/>
    </source>
</evidence>
<dbReference type="PANTHER" id="PTHR10281">
    <property type="entry name" value="MEMBRANE-ASSOCIATED PROGESTERONE RECEPTOR COMPONENT-RELATED"/>
    <property type="match status" value="1"/>
</dbReference>
<dbReference type="InterPro" id="IPR050577">
    <property type="entry name" value="MAPR/NEUFC/NENF-like"/>
</dbReference>
<protein>
    <recommendedName>
        <fullName evidence="3">Neuferricin</fullName>
    </recommendedName>
    <alternativeName>
        <fullName evidence="4">Cytochrome b5 domain-containing protein 2</fullName>
    </alternativeName>
</protein>
<evidence type="ECO:0000313" key="6">
    <source>
        <dbReference type="Proteomes" id="UP000081671"/>
    </source>
</evidence>
<dbReference type="Proteomes" id="UP000081671">
    <property type="component" value="Unplaced"/>
</dbReference>
<dbReference type="SMART" id="SM01117">
    <property type="entry name" value="Cyt-b5"/>
    <property type="match status" value="1"/>
</dbReference>
<dbReference type="InParanoid" id="A0A1S3GWS3"/>
<dbReference type="GO" id="GO:0012505">
    <property type="term" value="C:endomembrane system"/>
    <property type="evidence" value="ECO:0007669"/>
    <property type="project" value="TreeGrafter"/>
</dbReference>
<evidence type="ECO:0000313" key="7">
    <source>
        <dbReference type="RefSeq" id="XP_012892432.1"/>
    </source>
</evidence>
<gene>
    <name evidence="7" type="primary">LOC106002053</name>
</gene>
<evidence type="ECO:0000256" key="3">
    <source>
        <dbReference type="ARBA" id="ARBA00039568"/>
    </source>
</evidence>
<dbReference type="Gene3D" id="3.10.120.10">
    <property type="entry name" value="Cytochrome b5-like heme/steroid binding domain"/>
    <property type="match status" value="1"/>
</dbReference>
<name>A0A1S3GWS3_DIPOR</name>